<comment type="similarity">
    <text evidence="1">Belongs to the Iojap/RsfS family.</text>
</comment>
<dbReference type="AlphaFoldDB" id="A0AAD5TYC2"/>
<reference evidence="3" key="1">
    <citation type="submission" date="2020-05" db="EMBL/GenBank/DDBJ databases">
        <title>Phylogenomic resolution of chytrid fungi.</title>
        <authorList>
            <person name="Stajich J.E."/>
            <person name="Amses K."/>
            <person name="Simmons R."/>
            <person name="Seto K."/>
            <person name="Myers J."/>
            <person name="Bonds A."/>
            <person name="Quandt C.A."/>
            <person name="Barry K."/>
            <person name="Liu P."/>
            <person name="Grigoriev I."/>
            <person name="Longcore J.E."/>
            <person name="James T.Y."/>
        </authorList>
    </citation>
    <scope>NUCLEOTIDE SEQUENCE</scope>
    <source>
        <strain evidence="3">JEL0476</strain>
    </source>
</reference>
<dbReference type="HAMAP" id="MF_01477">
    <property type="entry name" value="Iojap_RsfS"/>
    <property type="match status" value="1"/>
</dbReference>
<feature type="compositionally biased region" description="Basic and acidic residues" evidence="2">
    <location>
        <begin position="143"/>
        <end position="158"/>
    </location>
</feature>
<dbReference type="Gene3D" id="3.30.460.10">
    <property type="entry name" value="Beta Polymerase, domain 2"/>
    <property type="match status" value="1"/>
</dbReference>
<evidence type="ECO:0008006" key="5">
    <source>
        <dbReference type="Google" id="ProtNLM"/>
    </source>
</evidence>
<dbReference type="InterPro" id="IPR004394">
    <property type="entry name" value="Iojap/RsfS/C7orf30"/>
</dbReference>
<dbReference type="NCBIfam" id="TIGR00090">
    <property type="entry name" value="rsfS_iojap_ybeB"/>
    <property type="match status" value="1"/>
</dbReference>
<dbReference type="GO" id="GO:0043023">
    <property type="term" value="F:ribosomal large subunit binding"/>
    <property type="evidence" value="ECO:0007669"/>
    <property type="project" value="TreeGrafter"/>
</dbReference>
<name>A0AAD5TYC2_9FUNG</name>
<dbReference type="EMBL" id="JADGJW010000547">
    <property type="protein sequence ID" value="KAJ3215386.1"/>
    <property type="molecule type" value="Genomic_DNA"/>
</dbReference>
<evidence type="ECO:0000256" key="1">
    <source>
        <dbReference type="ARBA" id="ARBA00010574"/>
    </source>
</evidence>
<dbReference type="SUPFAM" id="SSF81301">
    <property type="entry name" value="Nucleotidyltransferase"/>
    <property type="match status" value="1"/>
</dbReference>
<feature type="region of interest" description="Disordered" evidence="2">
    <location>
        <begin position="143"/>
        <end position="166"/>
    </location>
</feature>
<dbReference type="GO" id="GO:0090071">
    <property type="term" value="P:negative regulation of ribosome biogenesis"/>
    <property type="evidence" value="ECO:0007669"/>
    <property type="project" value="TreeGrafter"/>
</dbReference>
<dbReference type="InterPro" id="IPR043519">
    <property type="entry name" value="NT_sf"/>
</dbReference>
<protein>
    <recommendedName>
        <fullName evidence="5">Mitochondrial assembly of ribosomal large subunit protein 1</fullName>
    </recommendedName>
</protein>
<dbReference type="PANTHER" id="PTHR21043:SF0">
    <property type="entry name" value="MITOCHONDRIAL ASSEMBLY OF RIBOSOMAL LARGE SUBUNIT PROTEIN 1"/>
    <property type="match status" value="1"/>
</dbReference>
<proteinExistence type="inferred from homology"/>
<evidence type="ECO:0000313" key="4">
    <source>
        <dbReference type="Proteomes" id="UP001211065"/>
    </source>
</evidence>
<evidence type="ECO:0000313" key="3">
    <source>
        <dbReference type="EMBL" id="KAJ3215386.1"/>
    </source>
</evidence>
<dbReference type="PANTHER" id="PTHR21043">
    <property type="entry name" value="IOJAP SUPERFAMILY ORTHOLOG"/>
    <property type="match status" value="1"/>
</dbReference>
<organism evidence="3 4">
    <name type="scientific">Clydaea vesicula</name>
    <dbReference type="NCBI Taxonomy" id="447962"/>
    <lineage>
        <taxon>Eukaryota</taxon>
        <taxon>Fungi</taxon>
        <taxon>Fungi incertae sedis</taxon>
        <taxon>Chytridiomycota</taxon>
        <taxon>Chytridiomycota incertae sedis</taxon>
        <taxon>Chytridiomycetes</taxon>
        <taxon>Lobulomycetales</taxon>
        <taxon>Lobulomycetaceae</taxon>
        <taxon>Clydaea</taxon>
    </lineage>
</organism>
<dbReference type="GO" id="GO:0017148">
    <property type="term" value="P:negative regulation of translation"/>
    <property type="evidence" value="ECO:0007669"/>
    <property type="project" value="TreeGrafter"/>
</dbReference>
<dbReference type="Pfam" id="PF02410">
    <property type="entry name" value="RsfS"/>
    <property type="match status" value="1"/>
</dbReference>
<keyword evidence="4" id="KW-1185">Reference proteome</keyword>
<comment type="caution">
    <text evidence="3">The sequence shown here is derived from an EMBL/GenBank/DDBJ whole genome shotgun (WGS) entry which is preliminary data.</text>
</comment>
<evidence type="ECO:0000256" key="2">
    <source>
        <dbReference type="SAM" id="MobiDB-lite"/>
    </source>
</evidence>
<dbReference type="GO" id="GO:0005739">
    <property type="term" value="C:mitochondrion"/>
    <property type="evidence" value="ECO:0007669"/>
    <property type="project" value="TreeGrafter"/>
</dbReference>
<sequence length="394" mass="45052">MFTTRILLARKTSSKLLKLKTTDNANNIGNSIFQSIFLKKKNSLKQNFNENINEVKATLNIANKINISNKIKATSRKVDVKKKDILIETANKLSVASDATLVGAEPNDNSMQERLEAKATLQKLNKQTEIEEGWRDSNRVEVDKNLNNHNDATVDKENTYQNDAEDDKSLPLEVAEKDWYSGKVFHANKDFESEEEFIPKWKRNASRNKQADEIDEKITALSSTEELIAIVQNILLENRGFNITVIDVKFKTDFTQYLVICEGTSWRQLYNLCSNVKKQVRKFLLPDSPLIGEGFTIDGEDSSDWMCVDMGSIILHCFTPEARKHYDLEGLWNNIDEYNSSLETEDSSLDELLESGLKENTANDFSLQESKKSENLMKRINVKVKKTKQSNVYK</sequence>
<dbReference type="Proteomes" id="UP001211065">
    <property type="component" value="Unassembled WGS sequence"/>
</dbReference>
<accession>A0AAD5TYC2</accession>
<gene>
    <name evidence="3" type="ORF">HK099_006386</name>
</gene>